<evidence type="ECO:0000256" key="6">
    <source>
        <dbReference type="ARBA" id="ARBA00023242"/>
    </source>
</evidence>
<proteinExistence type="predicted"/>
<dbReference type="RefSeq" id="XP_022461998.1">
    <property type="nucleotide sequence ID" value="XM_022604941.1"/>
</dbReference>
<evidence type="ECO:0000256" key="5">
    <source>
        <dbReference type="ARBA" id="ARBA00023163"/>
    </source>
</evidence>
<dbReference type="OrthoDB" id="3163292at2759"/>
<dbReference type="GO" id="GO:0005634">
    <property type="term" value="C:nucleus"/>
    <property type="evidence" value="ECO:0007669"/>
    <property type="project" value="UniProtKB-SubCell"/>
</dbReference>
<accession>W6MTH0</accession>
<keyword evidence="2" id="KW-0479">Metal-binding</keyword>
<organism evidence="9 10">
    <name type="scientific">Kuraishia capsulata CBS 1993</name>
    <dbReference type="NCBI Taxonomy" id="1382522"/>
    <lineage>
        <taxon>Eukaryota</taxon>
        <taxon>Fungi</taxon>
        <taxon>Dikarya</taxon>
        <taxon>Ascomycota</taxon>
        <taxon>Saccharomycotina</taxon>
        <taxon>Pichiomycetes</taxon>
        <taxon>Pichiales</taxon>
        <taxon>Pichiaceae</taxon>
        <taxon>Kuraishia</taxon>
    </lineage>
</organism>
<evidence type="ECO:0000313" key="9">
    <source>
        <dbReference type="EMBL" id="CDK30019.1"/>
    </source>
</evidence>
<keyword evidence="4" id="KW-0238">DNA-binding</keyword>
<evidence type="ECO:0000256" key="1">
    <source>
        <dbReference type="ARBA" id="ARBA00004123"/>
    </source>
</evidence>
<dbReference type="InterPro" id="IPR007219">
    <property type="entry name" value="XnlR_reg_dom"/>
</dbReference>
<dbReference type="SUPFAM" id="SSF57701">
    <property type="entry name" value="Zn2/Cys6 DNA-binding domain"/>
    <property type="match status" value="1"/>
</dbReference>
<evidence type="ECO:0000256" key="3">
    <source>
        <dbReference type="ARBA" id="ARBA00023015"/>
    </source>
</evidence>
<keyword evidence="3" id="KW-0805">Transcription regulation</keyword>
<dbReference type="GO" id="GO:0000981">
    <property type="term" value="F:DNA-binding transcription factor activity, RNA polymerase II-specific"/>
    <property type="evidence" value="ECO:0007669"/>
    <property type="project" value="InterPro"/>
</dbReference>
<comment type="subcellular location">
    <subcellularLocation>
        <location evidence="1">Nucleus</location>
    </subcellularLocation>
</comment>
<dbReference type="GO" id="GO:0000976">
    <property type="term" value="F:transcription cis-regulatory region binding"/>
    <property type="evidence" value="ECO:0007669"/>
    <property type="project" value="TreeGrafter"/>
</dbReference>
<dbReference type="Gene3D" id="4.10.240.10">
    <property type="entry name" value="Zn(2)-C6 fungal-type DNA-binding domain"/>
    <property type="match status" value="1"/>
</dbReference>
<evidence type="ECO:0000259" key="8">
    <source>
        <dbReference type="PROSITE" id="PS50048"/>
    </source>
</evidence>
<feature type="domain" description="Zn(2)-C6 fungal-type" evidence="8">
    <location>
        <begin position="73"/>
        <end position="106"/>
    </location>
</feature>
<dbReference type="InterPro" id="IPR036864">
    <property type="entry name" value="Zn2-C6_fun-type_DNA-bd_sf"/>
</dbReference>
<evidence type="ECO:0000256" key="7">
    <source>
        <dbReference type="SAM" id="MobiDB-lite"/>
    </source>
</evidence>
<dbReference type="Pfam" id="PF04082">
    <property type="entry name" value="Fungal_trans"/>
    <property type="match status" value="1"/>
</dbReference>
<dbReference type="Proteomes" id="UP000019384">
    <property type="component" value="Unassembled WGS sequence"/>
</dbReference>
<protein>
    <recommendedName>
        <fullName evidence="8">Zn(2)-C6 fungal-type domain-containing protein</fullName>
    </recommendedName>
</protein>
<dbReference type="Pfam" id="PF00172">
    <property type="entry name" value="Zn_clus"/>
    <property type="match status" value="1"/>
</dbReference>
<keyword evidence="6" id="KW-0539">Nucleus</keyword>
<keyword evidence="5" id="KW-0804">Transcription</keyword>
<feature type="region of interest" description="Disordered" evidence="7">
    <location>
        <begin position="690"/>
        <end position="728"/>
    </location>
</feature>
<keyword evidence="10" id="KW-1185">Reference proteome</keyword>
<dbReference type="InterPro" id="IPR051089">
    <property type="entry name" value="prtT"/>
</dbReference>
<dbReference type="SMART" id="SM00066">
    <property type="entry name" value="GAL4"/>
    <property type="match status" value="1"/>
</dbReference>
<dbReference type="PANTHER" id="PTHR31845">
    <property type="entry name" value="FINGER DOMAIN PROTEIN, PUTATIVE-RELATED"/>
    <property type="match status" value="1"/>
</dbReference>
<dbReference type="PANTHER" id="PTHR31845:SF6">
    <property type="entry name" value="TRANSCRIPTION FACTOR SEF1-RELATED"/>
    <property type="match status" value="1"/>
</dbReference>
<evidence type="ECO:0000313" key="10">
    <source>
        <dbReference type="Proteomes" id="UP000019384"/>
    </source>
</evidence>
<sequence length="755" mass="86003">MSALLEHETADKKRFAQLDLNGIPSKKPRPQGTPDWSSCYDHRNSAVVIKTPEIPLESELGKNDQPKPRRLKSCTRCRKHKVKCDFIQTEPNPCTCCVKKGVVCELEVIIPVRRSNLIKDMRTCVLELKMKVAELVKADKSLREMCTRKGLVIEGVVDVGSLEHAPEYSEYEEEEEELEEYDNAKLNAPQPTKAHIAAQIHQHPEQEVFVAETSGKRLQFSCSEILLLVDWFNVNILPLVPIMNPITSPTLVLKKSPLLFWSIVCISSVSMRRLTVDQLAALSVHINTALVQATWMSTPKSVTIVQAILLLSAFPVFCIPLDDDLEDPCFRWLELAKNICLQTGVNRGSQFVNEFSRRKDISPLNGEDFDNHGHHLTDEQIRDRIWAYVFILGNECGDRLGLPWDQRPDSLIDKLRVGDTSKQTTFFQTALETQIVHSKITEQLGKSFRSPSGLIQNAHGLSTALSMWHYLLHSHKEKVMGRFVGSDVERKMAEIRIYECKLHLCLFGGTLDGVNEDDELNDISVRKALEVALNIENEITSLGRGYCLMPIGIRHAAELASLVLLRLLYFPFVVQDPHLQTSVSDSVRRFYRFFRAAMSDQLTAALNPSLRRTLKLMREVDNAVLRNPRVFWKNTRLLKSTHGHLSMNVFYEIESIVDPCAEQFRDEQDDQSFFQRLGIKGKGLIERIKNPQPLHLSEEERQDEDEDEDEEVTPKLHEETNEGQLNETIDDLVNLVGKSQEEDISALNKLLKQID</sequence>
<evidence type="ECO:0000256" key="4">
    <source>
        <dbReference type="ARBA" id="ARBA00023125"/>
    </source>
</evidence>
<evidence type="ECO:0000256" key="2">
    <source>
        <dbReference type="ARBA" id="ARBA00022723"/>
    </source>
</evidence>
<dbReference type="GeneID" id="34523386"/>
<dbReference type="PROSITE" id="PS00463">
    <property type="entry name" value="ZN2_CY6_FUNGAL_1"/>
    <property type="match status" value="1"/>
</dbReference>
<reference evidence="9" key="2">
    <citation type="submission" date="2014-02" db="EMBL/GenBank/DDBJ databases">
        <title>Complete DNA sequence of /Kuraishia capsulata/ illustrates novel genomic features among budding yeasts (/Saccharomycotina/).</title>
        <authorList>
            <person name="Morales L."/>
            <person name="Noel B."/>
            <person name="Porcel B."/>
            <person name="Marcet-Houben M."/>
            <person name="Hullo M-F."/>
            <person name="Sacerdot C."/>
            <person name="Tekaia F."/>
            <person name="Leh-Louis V."/>
            <person name="Despons L."/>
            <person name="Khanna V."/>
            <person name="Aury J-M."/>
            <person name="Barbe V."/>
            <person name="Couloux A."/>
            <person name="Labadie K."/>
            <person name="Pelletier E."/>
            <person name="Souciet J-L."/>
            <person name="Boekhout T."/>
            <person name="Gabaldon T."/>
            <person name="Wincker P."/>
            <person name="Dujon B."/>
        </authorList>
    </citation>
    <scope>NUCLEOTIDE SEQUENCE</scope>
    <source>
        <strain evidence="9">CBS 1993</strain>
    </source>
</reference>
<dbReference type="PROSITE" id="PS50048">
    <property type="entry name" value="ZN2_CY6_FUNGAL_2"/>
    <property type="match status" value="1"/>
</dbReference>
<feature type="region of interest" description="Disordered" evidence="7">
    <location>
        <begin position="16"/>
        <end position="38"/>
    </location>
</feature>
<dbReference type="STRING" id="1382522.W6MTH0"/>
<dbReference type="CDD" id="cd00067">
    <property type="entry name" value="GAL4"/>
    <property type="match status" value="1"/>
</dbReference>
<dbReference type="HOGENOM" id="CLU_416171_0_0_1"/>
<dbReference type="CDD" id="cd12148">
    <property type="entry name" value="fungal_TF_MHR"/>
    <property type="match status" value="1"/>
</dbReference>
<dbReference type="GO" id="GO:0006351">
    <property type="term" value="P:DNA-templated transcription"/>
    <property type="evidence" value="ECO:0007669"/>
    <property type="project" value="InterPro"/>
</dbReference>
<reference evidence="9" key="1">
    <citation type="submission" date="2013-12" db="EMBL/GenBank/DDBJ databases">
        <authorList>
            <person name="Genoscope - CEA"/>
        </authorList>
    </citation>
    <scope>NUCLEOTIDE SEQUENCE</scope>
    <source>
        <strain evidence="9">CBS 1993</strain>
    </source>
</reference>
<dbReference type="GO" id="GO:0008270">
    <property type="term" value="F:zinc ion binding"/>
    <property type="evidence" value="ECO:0007669"/>
    <property type="project" value="InterPro"/>
</dbReference>
<name>W6MTH0_9ASCO</name>
<feature type="compositionally biased region" description="Acidic residues" evidence="7">
    <location>
        <begin position="700"/>
        <end position="711"/>
    </location>
</feature>
<dbReference type="InterPro" id="IPR001138">
    <property type="entry name" value="Zn2Cys6_DnaBD"/>
</dbReference>
<dbReference type="AlphaFoldDB" id="W6MTH0"/>
<dbReference type="EMBL" id="HG793131">
    <property type="protein sequence ID" value="CDK30019.1"/>
    <property type="molecule type" value="Genomic_DNA"/>
</dbReference>
<gene>
    <name evidence="9" type="ORF">KUCA_T00006014001</name>
</gene>